<protein>
    <submittedName>
        <fullName evidence="3">Glutathione S-transferase</fullName>
    </submittedName>
</protein>
<dbReference type="Gene3D" id="1.20.1050.10">
    <property type="match status" value="1"/>
</dbReference>
<dbReference type="InterPro" id="IPR040079">
    <property type="entry name" value="Glutathione_S-Trfase"/>
</dbReference>
<proteinExistence type="predicted"/>
<evidence type="ECO:0000259" key="2">
    <source>
        <dbReference type="PROSITE" id="PS50405"/>
    </source>
</evidence>
<dbReference type="GO" id="GO:0016740">
    <property type="term" value="F:transferase activity"/>
    <property type="evidence" value="ECO:0007669"/>
    <property type="project" value="UniProtKB-KW"/>
</dbReference>
<dbReference type="Proteomes" id="UP000439113">
    <property type="component" value="Unassembled WGS sequence"/>
</dbReference>
<evidence type="ECO:0000313" key="4">
    <source>
        <dbReference type="Proteomes" id="UP000439113"/>
    </source>
</evidence>
<keyword evidence="3" id="KW-0808">Transferase</keyword>
<comment type="caution">
    <text evidence="3">The sequence shown here is derived from an EMBL/GenBank/DDBJ whole genome shotgun (WGS) entry which is preliminary data.</text>
</comment>
<dbReference type="Gene3D" id="3.40.30.10">
    <property type="entry name" value="Glutaredoxin"/>
    <property type="match status" value="1"/>
</dbReference>
<dbReference type="OrthoDB" id="9782992at2"/>
<dbReference type="AlphaFoldDB" id="A0A6N8DQ37"/>
<dbReference type="PROSITE" id="PS50405">
    <property type="entry name" value="GST_CTER"/>
    <property type="match status" value="1"/>
</dbReference>
<dbReference type="SUPFAM" id="SSF52833">
    <property type="entry name" value="Thioredoxin-like"/>
    <property type="match status" value="1"/>
</dbReference>
<feature type="domain" description="GST N-terminal" evidence="1">
    <location>
        <begin position="1"/>
        <end position="77"/>
    </location>
</feature>
<dbReference type="InterPro" id="IPR010987">
    <property type="entry name" value="Glutathione-S-Trfase_C-like"/>
</dbReference>
<dbReference type="Pfam" id="PF13417">
    <property type="entry name" value="GST_N_3"/>
    <property type="match status" value="1"/>
</dbReference>
<dbReference type="GO" id="GO:0005737">
    <property type="term" value="C:cytoplasm"/>
    <property type="evidence" value="ECO:0007669"/>
    <property type="project" value="TreeGrafter"/>
</dbReference>
<dbReference type="Pfam" id="PF13410">
    <property type="entry name" value="GST_C_2"/>
    <property type="match status" value="1"/>
</dbReference>
<dbReference type="EMBL" id="WNKS01000020">
    <property type="protein sequence ID" value="MTV32712.1"/>
    <property type="molecule type" value="Genomic_DNA"/>
</dbReference>
<dbReference type="RefSeq" id="WP_155447400.1">
    <property type="nucleotide sequence ID" value="NZ_JAOQNR010000004.1"/>
</dbReference>
<dbReference type="PANTHER" id="PTHR43968:SF6">
    <property type="entry name" value="GLUTATHIONE S-TRANSFERASE OMEGA"/>
    <property type="match status" value="1"/>
</dbReference>
<dbReference type="SUPFAM" id="SSF47616">
    <property type="entry name" value="GST C-terminal domain-like"/>
    <property type="match status" value="1"/>
</dbReference>
<sequence length="221" mass="24574">MIVLCGFGVSNYYNKLKLLLLEKGVPFKEKLVYPWQREGFQNASPLGRIPFIETAQGGLSETQAILEYLEDEFREKPLYPASPFARAKCRELLQHLELNVEWVVRRLYREAFFGGVVSDETKSEVRAKLAAGLQALSRLARFSPFICGADFTAADCAAFFHLDFVRQASLKIYGEDFLAAHLPGAAAHLTLLAERPHVRATMADRAAALTAFLALKSGYAG</sequence>
<accession>A0A6N8DQ37</accession>
<dbReference type="SFLD" id="SFLDS00019">
    <property type="entry name" value="Glutathione_Transferase_(cytos"/>
    <property type="match status" value="1"/>
</dbReference>
<evidence type="ECO:0000259" key="1">
    <source>
        <dbReference type="PROSITE" id="PS50404"/>
    </source>
</evidence>
<dbReference type="PROSITE" id="PS50404">
    <property type="entry name" value="GST_NTER"/>
    <property type="match status" value="1"/>
</dbReference>
<feature type="domain" description="GST C-terminal" evidence="2">
    <location>
        <begin position="82"/>
        <end position="212"/>
    </location>
</feature>
<reference evidence="3 4" key="1">
    <citation type="submission" date="2019-11" db="EMBL/GenBank/DDBJ databases">
        <title>Whole-genome sequence of a Rhodoblastus acidophilus DSM 142.</title>
        <authorList>
            <person name="Kyndt J.A."/>
            <person name="Meyer T.E."/>
        </authorList>
    </citation>
    <scope>NUCLEOTIDE SEQUENCE [LARGE SCALE GENOMIC DNA]</scope>
    <source>
        <strain evidence="3 4">DSM 142</strain>
    </source>
</reference>
<dbReference type="InterPro" id="IPR050983">
    <property type="entry name" value="GST_Omega/HSP26"/>
</dbReference>
<dbReference type="InterPro" id="IPR036282">
    <property type="entry name" value="Glutathione-S-Trfase_C_sf"/>
</dbReference>
<dbReference type="InterPro" id="IPR004045">
    <property type="entry name" value="Glutathione_S-Trfase_N"/>
</dbReference>
<dbReference type="InterPro" id="IPR036249">
    <property type="entry name" value="Thioredoxin-like_sf"/>
</dbReference>
<organism evidence="3 4">
    <name type="scientific">Rhodoblastus acidophilus</name>
    <name type="common">Rhodopseudomonas acidophila</name>
    <dbReference type="NCBI Taxonomy" id="1074"/>
    <lineage>
        <taxon>Bacteria</taxon>
        <taxon>Pseudomonadati</taxon>
        <taxon>Pseudomonadota</taxon>
        <taxon>Alphaproteobacteria</taxon>
        <taxon>Hyphomicrobiales</taxon>
        <taxon>Rhodoblastaceae</taxon>
        <taxon>Rhodoblastus</taxon>
    </lineage>
</organism>
<dbReference type="PANTHER" id="PTHR43968">
    <property type="match status" value="1"/>
</dbReference>
<name>A0A6N8DQ37_RHOAC</name>
<gene>
    <name evidence="3" type="ORF">GJ654_17140</name>
</gene>
<evidence type="ECO:0000313" key="3">
    <source>
        <dbReference type="EMBL" id="MTV32712.1"/>
    </source>
</evidence>
<dbReference type="CDD" id="cd00570">
    <property type="entry name" value="GST_N_family"/>
    <property type="match status" value="1"/>
</dbReference>